<feature type="domain" description="C5orf34-like C-terminal" evidence="3">
    <location>
        <begin position="850"/>
        <end position="933"/>
    </location>
</feature>
<name>E9B4B5_LEIMU</name>
<feature type="compositionally biased region" description="Polar residues" evidence="2">
    <location>
        <begin position="964"/>
        <end position="976"/>
    </location>
</feature>
<dbReference type="InterPro" id="IPR027865">
    <property type="entry name" value="C5orf34-like_C"/>
</dbReference>
<sequence>MLTPSLLADSVVRAAAWDDGGAEFIFVDGTIMSFVDNMNTFVAVRSNPSPRDAQRAATHAARQRQQEERRLRLSPTAAAAAGEYVDLTDDPKDDDDDNRELCFTAWTLSSDVGKVRAALHIFNSLSEKPRLLTPLLPSETPTSLLSSSLLTASASAVTPAYSMVGSCGVWQEPGPPIDTLLLERRADLFRRYVVLGTVRQWMPVSAAAPQRESAVPSAARSDLPQSESCLIGATAAAPLTVERAAELRMAKSPPEHIEYGDDSSATHPKEVPVGTVLELWCALRRVCMTVAVHRETFTVRWPAPVTRSDGSRLPLSFHALDTATLHLSPVSPSWSSSISPPGSASAPLLFTYMEQTFPVRDPPDAWRTMLQLALELDAELPGEEREGSAPSSASASPSHTTIGAVGTECDENVGRSASWHGCLPEPHRWSGALNQHRNTNPCRFSRLTASQAAHLAAPRTTRAVDAMRALHPRGSRLCWMYEASHCGSSRESPSAVYWCVQGSAVTTPIKGNLGGTAVVTGTSTAASLRGTEVVAWVAEDGSVVRTTLEGQGYTIRHHRLHLSSSCATAPAPAVYRLQAHDTAAAMMAVDKRLPSTITPLRCHIHVSPPLASTQLHNGGEVLQSCCALSPRATLHLRGDPNSRSSPHGDTRKKDTAAAAAASAAATASPEAFAVAIIDPQSLHCAPAFSTDGIQRACTAATVTPACACSALAALTALLVSSEQRIPGYMDSHCNAAAGALFLASQGKGVTCGKLASLEASDAVRRLRLGRYVASVVDVAIQLSQVNCAAKRAADAARPSTDQPRLAAYCCSGPAATSRPCWSTSGHDLSCRKGALSAAATANSSNASAASVVYLTSRLDGIGTFTALTNGTIRVHFDDRTLLTLVPGVNEVDEEELLATCVLRNATRCTMRAAQCHPGHAMHRYLAYALPFRRYVYWKAVHPHETVVMDGGCAGVSVSERHTTALQEKPQQGQGQSPRAAVAGRVEHTTARDDASASLASISAMEAGASLLEPPLLDESLCLLPSLRSCSLATSFGVPGDDDERAATVLSNAVRASEVKSEPLHYPLPSGPICSPRVRFFTSDAVMSQGTLNDTGPAWGLVDTQRTMQTYYDAEVAEAAAQRTRLQELLDQNEALSKATRALLRD</sequence>
<dbReference type="OrthoDB" id="273397at2759"/>
<organism evidence="4 5">
    <name type="scientific">Leishmania mexicana (strain MHOM/GT/2001/U1103)</name>
    <dbReference type="NCBI Taxonomy" id="929439"/>
    <lineage>
        <taxon>Eukaryota</taxon>
        <taxon>Discoba</taxon>
        <taxon>Euglenozoa</taxon>
        <taxon>Kinetoplastea</taxon>
        <taxon>Metakinetoplastina</taxon>
        <taxon>Trypanosomatida</taxon>
        <taxon>Trypanosomatidae</taxon>
        <taxon>Leishmaniinae</taxon>
        <taxon>Leishmania</taxon>
    </lineage>
</organism>
<dbReference type="OMA" id="ETFTVRW"/>
<keyword evidence="1" id="KW-0175">Coiled coil</keyword>
<protein>
    <recommendedName>
        <fullName evidence="3">C5orf34-like C-terminal domain-containing protein</fullName>
    </recommendedName>
</protein>
<dbReference type="KEGG" id="lmi:LMXM_32_2750"/>
<feature type="compositionally biased region" description="Low complexity" evidence="2">
    <location>
        <begin position="388"/>
        <end position="398"/>
    </location>
</feature>
<evidence type="ECO:0000256" key="2">
    <source>
        <dbReference type="SAM" id="MobiDB-lite"/>
    </source>
</evidence>
<keyword evidence="5" id="KW-1185">Reference proteome</keyword>
<accession>E9B4B5</accession>
<reference evidence="4 5" key="1">
    <citation type="journal article" date="2011" name="Genome Res.">
        <title>Chromosome and gene copy number variation allow major structural change between species and strains of Leishmania.</title>
        <authorList>
            <person name="Rogers M.B."/>
            <person name="Hilley J.D."/>
            <person name="Dickens N.J."/>
            <person name="Wilkes J."/>
            <person name="Bates P.A."/>
            <person name="Depledge D.P."/>
            <person name="Harris D."/>
            <person name="Her Y."/>
            <person name="Herzyk P."/>
            <person name="Imamura H."/>
            <person name="Otto T.D."/>
            <person name="Sanders M."/>
            <person name="Seeger K."/>
            <person name="Dujardin J.C."/>
            <person name="Berriman M."/>
            <person name="Smith D.F."/>
            <person name="Hertz-Fowler C."/>
            <person name="Mottram J.C."/>
        </authorList>
    </citation>
    <scope>NUCLEOTIDE SEQUENCE [LARGE SCALE GENOMIC DNA]</scope>
    <source>
        <strain evidence="4 5">MHOM/GT/2001/U1103</strain>
    </source>
</reference>
<evidence type="ECO:0000256" key="1">
    <source>
        <dbReference type="SAM" id="Coils"/>
    </source>
</evidence>
<dbReference type="RefSeq" id="XP_003878532.1">
    <property type="nucleotide sequence ID" value="XM_003878483.1"/>
</dbReference>
<evidence type="ECO:0000313" key="4">
    <source>
        <dbReference type="EMBL" id="CBZ30083.1"/>
    </source>
</evidence>
<dbReference type="VEuPathDB" id="TriTrypDB:LmxM.32.2750"/>
<proteinExistence type="predicted"/>
<dbReference type="Pfam" id="PF15016">
    <property type="entry name" value="C5orf34_C"/>
    <property type="match status" value="1"/>
</dbReference>
<evidence type="ECO:0000259" key="3">
    <source>
        <dbReference type="Pfam" id="PF15016"/>
    </source>
</evidence>
<dbReference type="EMBL" id="FR799585">
    <property type="protein sequence ID" value="CBZ30083.1"/>
    <property type="molecule type" value="Genomic_DNA"/>
</dbReference>
<feature type="region of interest" description="Disordered" evidence="2">
    <location>
        <begin position="380"/>
        <end position="400"/>
    </location>
</feature>
<gene>
    <name evidence="4" type="ORF">LMXM_32_2750</name>
</gene>
<dbReference type="PhylomeDB" id="E9B4B5"/>
<evidence type="ECO:0000313" key="5">
    <source>
        <dbReference type="Proteomes" id="UP000007259"/>
    </source>
</evidence>
<feature type="region of interest" description="Disordered" evidence="2">
    <location>
        <begin position="964"/>
        <end position="991"/>
    </location>
</feature>
<dbReference type="AlphaFoldDB" id="E9B4B5"/>
<feature type="coiled-coil region" evidence="1">
    <location>
        <begin position="1115"/>
        <end position="1145"/>
    </location>
</feature>
<dbReference type="Proteomes" id="UP000007259">
    <property type="component" value="Chromosome 32"/>
</dbReference>
<dbReference type="GeneID" id="13452137"/>